<dbReference type="Gene3D" id="2.60.120.650">
    <property type="entry name" value="Cupin"/>
    <property type="match status" value="1"/>
</dbReference>
<dbReference type="PROSITE" id="PS51805">
    <property type="entry name" value="EPHD"/>
    <property type="match status" value="1"/>
</dbReference>
<keyword evidence="1" id="KW-0479">Metal-binding</keyword>
<dbReference type="Proteomes" id="UP000298663">
    <property type="component" value="Unassembled WGS sequence"/>
</dbReference>
<dbReference type="GO" id="GO:0000785">
    <property type="term" value="C:chromatin"/>
    <property type="evidence" value="ECO:0007669"/>
    <property type="project" value="TreeGrafter"/>
</dbReference>
<dbReference type="STRING" id="34508.A0A4U8UPF5"/>
<gene>
    <name evidence="7" type="ORF">L596_002381</name>
</gene>
<organism evidence="7 8">
    <name type="scientific">Steinernema carpocapsae</name>
    <name type="common">Entomopathogenic nematode</name>
    <dbReference type="NCBI Taxonomy" id="34508"/>
    <lineage>
        <taxon>Eukaryota</taxon>
        <taxon>Metazoa</taxon>
        <taxon>Ecdysozoa</taxon>
        <taxon>Nematoda</taxon>
        <taxon>Chromadorea</taxon>
        <taxon>Rhabditida</taxon>
        <taxon>Tylenchina</taxon>
        <taxon>Panagrolaimomorpha</taxon>
        <taxon>Strongyloidoidea</taxon>
        <taxon>Steinernematidae</taxon>
        <taxon>Steinernema</taxon>
    </lineage>
</organism>
<dbReference type="Gene3D" id="3.30.40.10">
    <property type="entry name" value="Zinc/RING finger domain, C3HC4 (zinc finger)"/>
    <property type="match status" value="1"/>
</dbReference>
<dbReference type="Pfam" id="PF13832">
    <property type="entry name" value="zf-HC5HC2H_2"/>
    <property type="match status" value="1"/>
</dbReference>
<feature type="region of interest" description="Disordered" evidence="4">
    <location>
        <begin position="718"/>
        <end position="742"/>
    </location>
</feature>
<dbReference type="PROSITE" id="PS51184">
    <property type="entry name" value="JMJC"/>
    <property type="match status" value="1"/>
</dbReference>
<protein>
    <recommendedName>
        <fullName evidence="9">[Histone H3]-trimethyl-L-lysine(9) demethylase</fullName>
    </recommendedName>
</protein>
<dbReference type="GO" id="GO:0005634">
    <property type="term" value="C:nucleus"/>
    <property type="evidence" value="ECO:0007669"/>
    <property type="project" value="TreeGrafter"/>
</dbReference>
<reference evidence="7 8" key="1">
    <citation type="journal article" date="2015" name="Genome Biol.">
        <title>Comparative genomics of Steinernema reveals deeply conserved gene regulatory networks.</title>
        <authorList>
            <person name="Dillman A.R."/>
            <person name="Macchietto M."/>
            <person name="Porter C.F."/>
            <person name="Rogers A."/>
            <person name="Williams B."/>
            <person name="Antoshechkin I."/>
            <person name="Lee M.M."/>
            <person name="Goodwin Z."/>
            <person name="Lu X."/>
            <person name="Lewis E.E."/>
            <person name="Goodrich-Blair H."/>
            <person name="Stock S.P."/>
            <person name="Adams B.J."/>
            <person name="Sternberg P.W."/>
            <person name="Mortazavi A."/>
        </authorList>
    </citation>
    <scope>NUCLEOTIDE SEQUENCE [LARGE SCALE GENOMIC DNA]</scope>
    <source>
        <strain evidence="7 8">ALL</strain>
    </source>
</reference>
<feature type="domain" description="PHD-type" evidence="6">
    <location>
        <begin position="418"/>
        <end position="555"/>
    </location>
</feature>
<comment type="caution">
    <text evidence="7">The sequence shown here is derived from an EMBL/GenBank/DDBJ whole genome shotgun (WGS) entry which is preliminary data.</text>
</comment>
<evidence type="ECO:0000313" key="8">
    <source>
        <dbReference type="Proteomes" id="UP000298663"/>
    </source>
</evidence>
<dbReference type="GO" id="GO:0032454">
    <property type="term" value="F:histone H3K9 demethylase activity"/>
    <property type="evidence" value="ECO:0007669"/>
    <property type="project" value="TreeGrafter"/>
</dbReference>
<dbReference type="Gene3D" id="2.30.30.140">
    <property type="match status" value="1"/>
</dbReference>
<feature type="compositionally biased region" description="Basic residues" evidence="4">
    <location>
        <begin position="732"/>
        <end position="742"/>
    </location>
</feature>
<evidence type="ECO:0000256" key="4">
    <source>
        <dbReference type="SAM" id="MobiDB-lite"/>
    </source>
</evidence>
<dbReference type="Gene3D" id="3.10.330.70">
    <property type="match status" value="1"/>
</dbReference>
<keyword evidence="2" id="KW-0863">Zinc-finger</keyword>
<keyword evidence="8" id="KW-1185">Reference proteome</keyword>
<evidence type="ECO:0000256" key="2">
    <source>
        <dbReference type="ARBA" id="ARBA00022771"/>
    </source>
</evidence>
<dbReference type="Pfam" id="PF02373">
    <property type="entry name" value="JmjC"/>
    <property type="match status" value="1"/>
</dbReference>
<keyword evidence="3" id="KW-0862">Zinc</keyword>
<name>A0A4U8UPF5_STECR</name>
<evidence type="ECO:0000256" key="1">
    <source>
        <dbReference type="ARBA" id="ARBA00022723"/>
    </source>
</evidence>
<feature type="domain" description="JmjC" evidence="5">
    <location>
        <begin position="29"/>
        <end position="195"/>
    </location>
</feature>
<sequence>MCCFRKYWETLGIGPKPIYASDNEGSIYDEGVGEFNMNNLETILDLLKQEENTLLAGVNTCYLYYGMWKTSFAWHSEDVDLYSINYLHYGAPKFWYSISSEYAERFERLASQLQPDYSSRCRNFLRHKTFIVHPSLLDKYSIPYTTMVQYPGEFMITFPKGYHMGFNMGFNCAESTNFAMDRWIDYGKNASLCTCANKRGHVKINMIPFMQKYRAKEFELWKRYWYDNEFSNIAEAIQLVQSNDDEKPKEVVKPKKRTQGSREHAEKLFVYGDATPLWSDLCVDFEGERRFNLKRSFAFPFCAVCQYFYPEPLAHHVEKVPYWSPRHVSDLMFSKNPNDPNLNKRRNNVRKNLDRMMYECADCGIMVHCGCYPVGVDIDQARMAAAQNDLQVSGNRDLAPMKFRCLRCREAKEIIKLSASCHLCSMRGGALIPAHKGRDKNRFVHIVCALMNRKTWFANTDTRVLAITETPRKQGSDAIESPLLTKYKNAVTEDYDQALFECEVCHGQSEGLISCLRCDETRPFLYHATCARALGLVMQRRDWPITTAMMCQNDANTFKDPTEPTFRRLHVAENVICWLNEGAQVETGTVTQINEVECCAVIFMDGSISTEVAPMDIITCACMKLAAGKENTVADDPDADEYEGPIFHADHKHVIGARCFVPWNDGRNYAAFFQGQGKVDRYVIQPDSGEEPLILTRGDLYGEDDYIPDIVLSKLPASKRGRVRKNSDRGGKNTKRRRNDAA</sequence>
<dbReference type="GO" id="GO:0010468">
    <property type="term" value="P:regulation of gene expression"/>
    <property type="evidence" value="ECO:0007669"/>
    <property type="project" value="TreeGrafter"/>
</dbReference>
<dbReference type="GO" id="GO:0008270">
    <property type="term" value="F:zinc ion binding"/>
    <property type="evidence" value="ECO:0007669"/>
    <property type="project" value="UniProtKB-KW"/>
</dbReference>
<dbReference type="InterPro" id="IPR003347">
    <property type="entry name" value="JmjC_dom"/>
</dbReference>
<dbReference type="EMBL" id="AZBU02000001">
    <property type="protein sequence ID" value="TMS34876.1"/>
    <property type="molecule type" value="Genomic_DNA"/>
</dbReference>
<reference evidence="7 8" key="2">
    <citation type="journal article" date="2019" name="G3 (Bethesda)">
        <title>Hybrid Assembly of the Genome of the Entomopathogenic Nematode Steinernema carpocapsae Identifies the X-Chromosome.</title>
        <authorList>
            <person name="Serra L."/>
            <person name="Macchietto M."/>
            <person name="Macias-Munoz A."/>
            <person name="McGill C.J."/>
            <person name="Rodriguez I.M."/>
            <person name="Rodriguez B."/>
            <person name="Murad R."/>
            <person name="Mortazavi A."/>
        </authorList>
    </citation>
    <scope>NUCLEOTIDE SEQUENCE [LARGE SCALE GENOMIC DNA]</scope>
    <source>
        <strain evidence="7 8">ALL</strain>
    </source>
</reference>
<dbReference type="SMART" id="SM00558">
    <property type="entry name" value="JmjC"/>
    <property type="match status" value="1"/>
</dbReference>
<evidence type="ECO:0000259" key="5">
    <source>
        <dbReference type="PROSITE" id="PS51184"/>
    </source>
</evidence>
<evidence type="ECO:0008006" key="9">
    <source>
        <dbReference type="Google" id="ProtNLM"/>
    </source>
</evidence>
<dbReference type="InterPro" id="IPR034732">
    <property type="entry name" value="EPHD"/>
</dbReference>
<dbReference type="PANTHER" id="PTHR10694">
    <property type="entry name" value="LYSINE-SPECIFIC DEMETHYLASE"/>
    <property type="match status" value="1"/>
</dbReference>
<dbReference type="OrthoDB" id="9547406at2759"/>
<evidence type="ECO:0000313" key="7">
    <source>
        <dbReference type="EMBL" id="TMS34876.1"/>
    </source>
</evidence>
<evidence type="ECO:0000259" key="6">
    <source>
        <dbReference type="PROSITE" id="PS51805"/>
    </source>
</evidence>
<evidence type="ECO:0000256" key="3">
    <source>
        <dbReference type="ARBA" id="ARBA00022833"/>
    </source>
</evidence>
<dbReference type="AlphaFoldDB" id="A0A4U8UPF5"/>
<accession>A0A4U8UPF5</accession>
<dbReference type="SUPFAM" id="SSF51197">
    <property type="entry name" value="Clavaminate synthase-like"/>
    <property type="match status" value="1"/>
</dbReference>
<dbReference type="InterPro" id="IPR013083">
    <property type="entry name" value="Znf_RING/FYVE/PHD"/>
</dbReference>
<dbReference type="PANTHER" id="PTHR10694:SF129">
    <property type="entry name" value="LYSINE-SPECIFIC DEMETHYLASE 4B-RELATED"/>
    <property type="match status" value="1"/>
</dbReference>
<proteinExistence type="predicted"/>
<dbReference type="GO" id="GO:0051864">
    <property type="term" value="F:histone H3K36 demethylase activity"/>
    <property type="evidence" value="ECO:0007669"/>
    <property type="project" value="TreeGrafter"/>
</dbReference>